<dbReference type="eggNOG" id="arCOG10726">
    <property type="taxonomic scope" value="Archaea"/>
</dbReference>
<evidence type="ECO:0000256" key="1">
    <source>
        <dbReference type="SAM" id="Coils"/>
    </source>
</evidence>
<dbReference type="OrthoDB" id="205324at2157"/>
<evidence type="ECO:0000256" key="2">
    <source>
        <dbReference type="SAM" id="MobiDB-lite"/>
    </source>
</evidence>
<comment type="caution">
    <text evidence="3">The sequence shown here is derived from an EMBL/GenBank/DDBJ whole genome shotgun (WGS) entry which is preliminary data.</text>
</comment>
<name>L9X6P9_9EURY</name>
<dbReference type="Proteomes" id="UP000011688">
    <property type="component" value="Unassembled WGS sequence"/>
</dbReference>
<keyword evidence="4" id="KW-1185">Reference proteome</keyword>
<feature type="coiled-coil region" evidence="1">
    <location>
        <begin position="4"/>
        <end position="31"/>
    </location>
</feature>
<protein>
    <submittedName>
        <fullName evidence="3">Uncharacterized protein</fullName>
    </submittedName>
</protein>
<keyword evidence="1" id="KW-0175">Coiled coil</keyword>
<dbReference type="AlphaFoldDB" id="L9X6P9"/>
<gene>
    <name evidence="3" type="ORF">C491_11418</name>
</gene>
<reference evidence="3 4" key="1">
    <citation type="journal article" date="2014" name="PLoS Genet.">
        <title>Phylogenetically driven sequencing of extremely halophilic archaea reveals strategies for static and dynamic osmo-response.</title>
        <authorList>
            <person name="Becker E.A."/>
            <person name="Seitzer P.M."/>
            <person name="Tritt A."/>
            <person name="Larsen D."/>
            <person name="Krusor M."/>
            <person name="Yao A.I."/>
            <person name="Wu D."/>
            <person name="Madern D."/>
            <person name="Eisen J.A."/>
            <person name="Darling A.E."/>
            <person name="Facciotti M.T."/>
        </authorList>
    </citation>
    <scope>NUCLEOTIDE SEQUENCE [LARGE SCALE GENOMIC DNA]</scope>
    <source>
        <strain evidence="3 4">DSM 10524</strain>
    </source>
</reference>
<sequence length="255" mass="28439">MSQSTSLEQLFDRLANALEELLRAVAEETSDETLASTAAELWDVVAEFEDVLETVDLERLPDAVDGEALPDVLDLERLSEAIRERDPKLALDLDALRRAIELRELWNAVDLADFGRESDELRSELEDVLGPDAFDSNDDSEAAEELEAFTEEVKGEATNTAFQQEVRERLEPAREAVIDAHATFEELYESHQRGSGYKGRRPSSNNPTAVSSMPVGPLPASVSTRVSTVPTDVRHAKVEAFPRVYGRRWRSARRG</sequence>
<dbReference type="RefSeq" id="WP_005556272.1">
    <property type="nucleotide sequence ID" value="NZ_AOIB01000025.1"/>
</dbReference>
<accession>L9X6P9</accession>
<proteinExistence type="predicted"/>
<organism evidence="3 4">
    <name type="scientific">Natronococcus amylolyticus DSM 10524</name>
    <dbReference type="NCBI Taxonomy" id="1227497"/>
    <lineage>
        <taxon>Archaea</taxon>
        <taxon>Methanobacteriati</taxon>
        <taxon>Methanobacteriota</taxon>
        <taxon>Stenosarchaea group</taxon>
        <taxon>Halobacteria</taxon>
        <taxon>Halobacteriales</taxon>
        <taxon>Natrialbaceae</taxon>
        <taxon>Natronococcus</taxon>
    </lineage>
</organism>
<feature type="region of interest" description="Disordered" evidence="2">
    <location>
        <begin position="189"/>
        <end position="229"/>
    </location>
</feature>
<dbReference type="EMBL" id="AOIB01000025">
    <property type="protein sequence ID" value="ELY57111.1"/>
    <property type="molecule type" value="Genomic_DNA"/>
</dbReference>
<evidence type="ECO:0000313" key="4">
    <source>
        <dbReference type="Proteomes" id="UP000011688"/>
    </source>
</evidence>
<evidence type="ECO:0000313" key="3">
    <source>
        <dbReference type="EMBL" id="ELY57111.1"/>
    </source>
</evidence>
<feature type="compositionally biased region" description="Polar residues" evidence="2">
    <location>
        <begin position="202"/>
        <end position="211"/>
    </location>
</feature>